<dbReference type="RefSeq" id="XP_003328783.2">
    <property type="nucleotide sequence ID" value="XM_003328735.2"/>
</dbReference>
<dbReference type="PANTHER" id="PTHR17630:SF44">
    <property type="entry name" value="PROTEIN AIM2"/>
    <property type="match status" value="1"/>
</dbReference>
<dbReference type="OrthoDB" id="17560at2759"/>
<feature type="domain" description="Dienelactone hydrolase" evidence="1">
    <location>
        <begin position="96"/>
        <end position="304"/>
    </location>
</feature>
<protein>
    <recommendedName>
        <fullName evidence="1">Dienelactone hydrolase domain-containing protein</fullName>
    </recommendedName>
</protein>
<evidence type="ECO:0000313" key="3">
    <source>
        <dbReference type="Proteomes" id="UP000008783"/>
    </source>
</evidence>
<dbReference type="PANTHER" id="PTHR17630">
    <property type="entry name" value="DIENELACTONE HYDROLASE"/>
    <property type="match status" value="1"/>
</dbReference>
<evidence type="ECO:0000313" key="2">
    <source>
        <dbReference type="EMBL" id="EFP84364.2"/>
    </source>
</evidence>
<dbReference type="SUPFAM" id="SSF53474">
    <property type="entry name" value="alpha/beta-Hydrolases"/>
    <property type="match status" value="1"/>
</dbReference>
<dbReference type="Pfam" id="PF01738">
    <property type="entry name" value="DLH"/>
    <property type="match status" value="1"/>
</dbReference>
<dbReference type="InParanoid" id="E3KJ89"/>
<dbReference type="GO" id="GO:0016787">
    <property type="term" value="F:hydrolase activity"/>
    <property type="evidence" value="ECO:0007669"/>
    <property type="project" value="InterPro"/>
</dbReference>
<proteinExistence type="predicted"/>
<dbReference type="AlphaFoldDB" id="E3KJ89"/>
<dbReference type="Gene3D" id="3.40.50.1820">
    <property type="entry name" value="alpha/beta hydrolase"/>
    <property type="match status" value="1"/>
</dbReference>
<dbReference type="GeneID" id="10545791"/>
<accession>E3KJ89</accession>
<dbReference type="HOGENOM" id="CLU_054590_2_2_1"/>
<dbReference type="VEuPathDB" id="FungiDB:PGTG_10084"/>
<dbReference type="Proteomes" id="UP000008783">
    <property type="component" value="Unassembled WGS sequence"/>
</dbReference>
<name>E3KJ89_PUCGT</name>
<dbReference type="InterPro" id="IPR002925">
    <property type="entry name" value="Dienelactn_hydro"/>
</dbReference>
<dbReference type="FunCoup" id="E3KJ89">
    <property type="interactions" value="26"/>
</dbReference>
<dbReference type="InterPro" id="IPR029058">
    <property type="entry name" value="AB_hydrolase_fold"/>
</dbReference>
<evidence type="ECO:0000259" key="1">
    <source>
        <dbReference type="Pfam" id="PF01738"/>
    </source>
</evidence>
<keyword evidence="3" id="KW-1185">Reference proteome</keyword>
<gene>
    <name evidence="2" type="ORF">PGTG_10084</name>
</gene>
<organism evidence="2 3">
    <name type="scientific">Puccinia graminis f. sp. tritici (strain CRL 75-36-700-3 / race SCCL)</name>
    <name type="common">Black stem rust fungus</name>
    <dbReference type="NCBI Taxonomy" id="418459"/>
    <lineage>
        <taxon>Eukaryota</taxon>
        <taxon>Fungi</taxon>
        <taxon>Dikarya</taxon>
        <taxon>Basidiomycota</taxon>
        <taxon>Pucciniomycotina</taxon>
        <taxon>Pucciniomycetes</taxon>
        <taxon>Pucciniales</taxon>
        <taxon>Pucciniaceae</taxon>
        <taxon>Puccinia</taxon>
    </lineage>
</organism>
<reference evidence="3" key="2">
    <citation type="journal article" date="2011" name="Proc. Natl. Acad. Sci. U.S.A.">
        <title>Obligate biotrophy features unraveled by the genomic analysis of rust fungi.</title>
        <authorList>
            <person name="Duplessis S."/>
            <person name="Cuomo C.A."/>
            <person name="Lin Y.-C."/>
            <person name="Aerts A."/>
            <person name="Tisserant E."/>
            <person name="Veneault-Fourrey C."/>
            <person name="Joly D.L."/>
            <person name="Hacquard S."/>
            <person name="Amselem J."/>
            <person name="Cantarel B.L."/>
            <person name="Chiu R."/>
            <person name="Coutinho P.M."/>
            <person name="Feau N."/>
            <person name="Field M."/>
            <person name="Frey P."/>
            <person name="Gelhaye E."/>
            <person name="Goldberg J."/>
            <person name="Grabherr M.G."/>
            <person name="Kodira C.D."/>
            <person name="Kohler A."/>
            <person name="Kuees U."/>
            <person name="Lindquist E.A."/>
            <person name="Lucas S.M."/>
            <person name="Mago R."/>
            <person name="Mauceli E."/>
            <person name="Morin E."/>
            <person name="Murat C."/>
            <person name="Pangilinan J.L."/>
            <person name="Park R."/>
            <person name="Pearson M."/>
            <person name="Quesneville H."/>
            <person name="Rouhier N."/>
            <person name="Sakthikumar S."/>
            <person name="Salamov A.A."/>
            <person name="Schmutz J."/>
            <person name="Selles B."/>
            <person name="Shapiro H."/>
            <person name="Tanguay P."/>
            <person name="Tuskan G.A."/>
            <person name="Henrissat B."/>
            <person name="Van de Peer Y."/>
            <person name="Rouze P."/>
            <person name="Ellis J.G."/>
            <person name="Dodds P.N."/>
            <person name="Schein J.E."/>
            <person name="Zhong S."/>
            <person name="Hamelin R.C."/>
            <person name="Grigoriev I.V."/>
            <person name="Szabo L.J."/>
            <person name="Martin F."/>
        </authorList>
    </citation>
    <scope>NUCLEOTIDE SEQUENCE [LARGE SCALE GENOMIC DNA]</scope>
    <source>
        <strain evidence="3">CRL 75-36-700-3 / race SCCL</strain>
    </source>
</reference>
<sequence>MAASVGVPNKHLKRENPRRKWKLKNQYHDWLAKLVINAARLLPWLIALRTFRYSQKKWIIIAGKPSGRIQSINGVNVYVANPTSDDRAESQSSAEGQKAILVFPDVFGIDLINVQLITDKLATDLNTPAYLVDTFAGGDIQPNKLPVGFNLTEWQKNHRPEQVLPIIETVIKNLTAQGVERFAATGYCFGGRYVFLSSDRNWIHVGSTSHPSLVQVPDDFLELREKSKAPLLINSCETDSQFGAEAQKESDEILGNGQYKPGYKRTYYPGAFHGFGVRANLSNPPEKRAFDDSYQQMVHWFDAYL</sequence>
<dbReference type="EMBL" id="DS178290">
    <property type="protein sequence ID" value="EFP84364.2"/>
    <property type="molecule type" value="Genomic_DNA"/>
</dbReference>
<dbReference type="KEGG" id="pgr:PGTG_10084"/>
<reference key="1">
    <citation type="submission" date="2007-01" db="EMBL/GenBank/DDBJ databases">
        <title>The Genome Sequence of Puccinia graminis f. sp. tritici Strain CRL 75-36-700-3.</title>
        <authorList>
            <consortium name="The Broad Institute Genome Sequencing Platform"/>
            <person name="Birren B."/>
            <person name="Lander E."/>
            <person name="Galagan J."/>
            <person name="Nusbaum C."/>
            <person name="Devon K."/>
            <person name="Cuomo C."/>
            <person name="Jaffe D."/>
            <person name="Butler J."/>
            <person name="Alvarez P."/>
            <person name="Gnerre S."/>
            <person name="Grabherr M."/>
            <person name="Mauceli E."/>
            <person name="Brockman W."/>
            <person name="Young S."/>
            <person name="LaButti K."/>
            <person name="Sykes S."/>
            <person name="DeCaprio D."/>
            <person name="Crawford M."/>
            <person name="Koehrsen M."/>
            <person name="Engels R."/>
            <person name="Montgomery P."/>
            <person name="Pearson M."/>
            <person name="Howarth C."/>
            <person name="Larson L."/>
            <person name="White J."/>
            <person name="Zeng Q."/>
            <person name="Kodira C."/>
            <person name="Yandava C."/>
            <person name="Alvarado L."/>
            <person name="O'Leary S."/>
            <person name="Szabo L."/>
            <person name="Dean R."/>
            <person name="Schein J."/>
        </authorList>
    </citation>
    <scope>NUCLEOTIDE SEQUENCE</scope>
    <source>
        <strain>CRL 75-36-700-3</strain>
    </source>
</reference>